<feature type="transmembrane region" description="Helical" evidence="1">
    <location>
        <begin position="7"/>
        <end position="28"/>
    </location>
</feature>
<organism evidence="2 3">
    <name type="scientific">Paenibacillus nuruki</name>
    <dbReference type="NCBI Taxonomy" id="1886670"/>
    <lineage>
        <taxon>Bacteria</taxon>
        <taxon>Bacillati</taxon>
        <taxon>Bacillota</taxon>
        <taxon>Bacilli</taxon>
        <taxon>Bacillales</taxon>
        <taxon>Paenibacillaceae</taxon>
        <taxon>Paenibacillus</taxon>
    </lineage>
</organism>
<dbReference type="AlphaFoldDB" id="A0A1E3KYL7"/>
<sequence length="165" mass="18054">MTNRNQGLIGLFVLFAGLIILLGKLGVFSFIGHVFWPLAILLPGIVLQLLYFSRSAPAIVLIPAGILTVYGVLFFLCNTWGWEIMAHLWPVLILGIAIGLYEYYVCAASPASRNVGFVSIVLTCLSVILLIFSLLGTLGFYFIAMILILSGLWLLASRSNSKTGW</sequence>
<feature type="transmembrane region" description="Helical" evidence="1">
    <location>
        <begin position="34"/>
        <end position="52"/>
    </location>
</feature>
<gene>
    <name evidence="2" type="ORF">PTI45_03995</name>
</gene>
<comment type="caution">
    <text evidence="2">The sequence shown here is derived from an EMBL/GenBank/DDBJ whole genome shotgun (WGS) entry which is preliminary data.</text>
</comment>
<evidence type="ECO:0000313" key="3">
    <source>
        <dbReference type="Proteomes" id="UP000094578"/>
    </source>
</evidence>
<name>A0A1E3KYL7_9BACL</name>
<keyword evidence="1" id="KW-1133">Transmembrane helix</keyword>
<dbReference type="RefSeq" id="WP_069329333.1">
    <property type="nucleotide sequence ID" value="NZ_MDER01000082.1"/>
</dbReference>
<accession>A0A1E3KYL7</accession>
<feature type="transmembrane region" description="Helical" evidence="1">
    <location>
        <begin position="114"/>
        <end position="132"/>
    </location>
</feature>
<protein>
    <recommendedName>
        <fullName evidence="4">DUF5668 domain-containing protein</fullName>
    </recommendedName>
</protein>
<feature type="transmembrane region" description="Helical" evidence="1">
    <location>
        <begin position="59"/>
        <end position="82"/>
    </location>
</feature>
<keyword evidence="1" id="KW-0472">Membrane</keyword>
<reference evidence="2 3" key="1">
    <citation type="submission" date="2016-08" db="EMBL/GenBank/DDBJ databases">
        <title>Genome sequencing of Paenibacillus sp. TI45-13ar, isolated from Korean traditional nuruk.</title>
        <authorList>
            <person name="Kim S.-J."/>
        </authorList>
    </citation>
    <scope>NUCLEOTIDE SEQUENCE [LARGE SCALE GENOMIC DNA]</scope>
    <source>
        <strain evidence="2 3">TI45-13ar</strain>
    </source>
</reference>
<feature type="transmembrane region" description="Helical" evidence="1">
    <location>
        <begin position="88"/>
        <end position="107"/>
    </location>
</feature>
<feature type="transmembrane region" description="Helical" evidence="1">
    <location>
        <begin position="138"/>
        <end position="156"/>
    </location>
</feature>
<evidence type="ECO:0000256" key="1">
    <source>
        <dbReference type="SAM" id="Phobius"/>
    </source>
</evidence>
<proteinExistence type="predicted"/>
<evidence type="ECO:0008006" key="4">
    <source>
        <dbReference type="Google" id="ProtNLM"/>
    </source>
</evidence>
<dbReference type="PATRIC" id="fig|1886670.3.peg.4020"/>
<dbReference type="STRING" id="1886670.PTI45_03995"/>
<dbReference type="Proteomes" id="UP000094578">
    <property type="component" value="Unassembled WGS sequence"/>
</dbReference>
<keyword evidence="1" id="KW-0812">Transmembrane</keyword>
<evidence type="ECO:0000313" key="2">
    <source>
        <dbReference type="EMBL" id="ODP26638.1"/>
    </source>
</evidence>
<keyword evidence="3" id="KW-1185">Reference proteome</keyword>
<dbReference type="EMBL" id="MDER01000082">
    <property type="protein sequence ID" value="ODP26638.1"/>
    <property type="molecule type" value="Genomic_DNA"/>
</dbReference>